<proteinExistence type="predicted"/>
<evidence type="ECO:0000313" key="2">
    <source>
        <dbReference type="Proteomes" id="UP000308600"/>
    </source>
</evidence>
<gene>
    <name evidence="1" type="ORF">BDN72DRAFT_863471</name>
</gene>
<reference evidence="1 2" key="1">
    <citation type="journal article" date="2019" name="Nat. Ecol. Evol.">
        <title>Megaphylogeny resolves global patterns of mushroom evolution.</title>
        <authorList>
            <person name="Varga T."/>
            <person name="Krizsan K."/>
            <person name="Foldi C."/>
            <person name="Dima B."/>
            <person name="Sanchez-Garcia M."/>
            <person name="Sanchez-Ramirez S."/>
            <person name="Szollosi G.J."/>
            <person name="Szarkandi J.G."/>
            <person name="Papp V."/>
            <person name="Albert L."/>
            <person name="Andreopoulos W."/>
            <person name="Angelini C."/>
            <person name="Antonin V."/>
            <person name="Barry K.W."/>
            <person name="Bougher N.L."/>
            <person name="Buchanan P."/>
            <person name="Buyck B."/>
            <person name="Bense V."/>
            <person name="Catcheside P."/>
            <person name="Chovatia M."/>
            <person name="Cooper J."/>
            <person name="Damon W."/>
            <person name="Desjardin D."/>
            <person name="Finy P."/>
            <person name="Geml J."/>
            <person name="Haridas S."/>
            <person name="Hughes K."/>
            <person name="Justo A."/>
            <person name="Karasinski D."/>
            <person name="Kautmanova I."/>
            <person name="Kiss B."/>
            <person name="Kocsube S."/>
            <person name="Kotiranta H."/>
            <person name="LaButti K.M."/>
            <person name="Lechner B.E."/>
            <person name="Liimatainen K."/>
            <person name="Lipzen A."/>
            <person name="Lukacs Z."/>
            <person name="Mihaltcheva S."/>
            <person name="Morgado L.N."/>
            <person name="Niskanen T."/>
            <person name="Noordeloos M.E."/>
            <person name="Ohm R.A."/>
            <person name="Ortiz-Santana B."/>
            <person name="Ovrebo C."/>
            <person name="Racz N."/>
            <person name="Riley R."/>
            <person name="Savchenko A."/>
            <person name="Shiryaev A."/>
            <person name="Soop K."/>
            <person name="Spirin V."/>
            <person name="Szebenyi C."/>
            <person name="Tomsovsky M."/>
            <person name="Tulloss R.E."/>
            <person name="Uehling J."/>
            <person name="Grigoriev I.V."/>
            <person name="Vagvolgyi C."/>
            <person name="Papp T."/>
            <person name="Martin F.M."/>
            <person name="Miettinen O."/>
            <person name="Hibbett D.S."/>
            <person name="Nagy L.G."/>
        </authorList>
    </citation>
    <scope>NUCLEOTIDE SEQUENCE [LARGE SCALE GENOMIC DNA]</scope>
    <source>
        <strain evidence="1 2">NL-1719</strain>
    </source>
</reference>
<dbReference type="EMBL" id="ML208644">
    <property type="protein sequence ID" value="TFK61604.1"/>
    <property type="molecule type" value="Genomic_DNA"/>
</dbReference>
<keyword evidence="2" id="KW-1185">Reference proteome</keyword>
<name>A0ACD3A880_9AGAR</name>
<sequence length="220" mass="25144">MFFQTDLLSNRPGKCLAWCPNAVDVALWITLGYYDDELIHQLLCRRLTHLSFDFESLRLKLGVHPEIPRPIVFPFVTHLELIDSMITMTVRELKDHFPALTHLALNAAGPNLISMTHDVLTLWKDQMKVLLWYRGDTPSPDPVVVPPDSDFPLPSDDPRLVVIRYGRGYVGTWYEGTRGGMSIWRVAEEAVAAEVLKRSKERESGDLPYKSTTDRKAKIR</sequence>
<dbReference type="Proteomes" id="UP000308600">
    <property type="component" value="Unassembled WGS sequence"/>
</dbReference>
<organism evidence="1 2">
    <name type="scientific">Pluteus cervinus</name>
    <dbReference type="NCBI Taxonomy" id="181527"/>
    <lineage>
        <taxon>Eukaryota</taxon>
        <taxon>Fungi</taxon>
        <taxon>Dikarya</taxon>
        <taxon>Basidiomycota</taxon>
        <taxon>Agaricomycotina</taxon>
        <taxon>Agaricomycetes</taxon>
        <taxon>Agaricomycetidae</taxon>
        <taxon>Agaricales</taxon>
        <taxon>Pluteineae</taxon>
        <taxon>Pluteaceae</taxon>
        <taxon>Pluteus</taxon>
    </lineage>
</organism>
<protein>
    <submittedName>
        <fullName evidence="1">Uncharacterized protein</fullName>
    </submittedName>
</protein>
<accession>A0ACD3A880</accession>
<evidence type="ECO:0000313" key="1">
    <source>
        <dbReference type="EMBL" id="TFK61604.1"/>
    </source>
</evidence>